<dbReference type="STRING" id="1550241.MA03_03270"/>
<feature type="domain" description="4Fe-4S ferredoxin-type" evidence="6">
    <location>
        <begin position="149"/>
        <end position="178"/>
    </location>
</feature>
<keyword evidence="2" id="KW-0479">Metal-binding</keyword>
<dbReference type="AlphaFoldDB" id="A0A0F7CKZ0"/>
<dbReference type="Pfam" id="PF14697">
    <property type="entry name" value="Fer4_21"/>
    <property type="match status" value="1"/>
</dbReference>
<dbReference type="InterPro" id="IPR050572">
    <property type="entry name" value="Fe-S_Ferredoxin"/>
</dbReference>
<dbReference type="GO" id="GO:0016491">
    <property type="term" value="F:oxidoreductase activity"/>
    <property type="evidence" value="ECO:0007669"/>
    <property type="project" value="UniProtKB-ARBA"/>
</dbReference>
<dbReference type="GeneID" id="25401219"/>
<evidence type="ECO:0000256" key="3">
    <source>
        <dbReference type="ARBA" id="ARBA00023004"/>
    </source>
</evidence>
<feature type="domain" description="4Fe-4S ferredoxin-type" evidence="6">
    <location>
        <begin position="343"/>
        <end position="372"/>
    </location>
</feature>
<name>A0A0F7CKZ0_9CREN</name>
<dbReference type="GO" id="GO:0005506">
    <property type="term" value="F:iron ion binding"/>
    <property type="evidence" value="ECO:0007669"/>
    <property type="project" value="InterPro"/>
</dbReference>
<dbReference type="OrthoDB" id="15347at2157"/>
<dbReference type="Pfam" id="PF00037">
    <property type="entry name" value="Fer4"/>
    <property type="match status" value="1"/>
</dbReference>
<reference evidence="7 8" key="1">
    <citation type="journal article" date="2015" name="Stand. Genomic Sci.">
        <title>Complete genome sequence of and proposal of Thermofilum uzonense sp. nov. a novel hyperthermophilic crenarchaeon and emended description of the genus Thermofilum.</title>
        <authorList>
            <person name="Toshchakov S.V."/>
            <person name="Korzhenkov A.A."/>
            <person name="Samarov N.I."/>
            <person name="Mazunin I.O."/>
            <person name="Mozhey O.I."/>
            <person name="Shmyr I.S."/>
            <person name="Derbikova K.S."/>
            <person name="Taranov E.A."/>
            <person name="Dominova I.N."/>
            <person name="Bonch-Osmolovskaya E.A."/>
            <person name="Patrushev M.V."/>
            <person name="Podosokorskaya O.A."/>
            <person name="Kublanov I.V."/>
        </authorList>
    </citation>
    <scope>NUCLEOTIDE SEQUENCE [LARGE SCALE GENOMIC DNA]</scope>
    <source>
        <strain evidence="7 8">1807-2</strain>
    </source>
</reference>
<organism evidence="7 8">
    <name type="scientific">Infirmifilum uzonense</name>
    <dbReference type="NCBI Taxonomy" id="1550241"/>
    <lineage>
        <taxon>Archaea</taxon>
        <taxon>Thermoproteota</taxon>
        <taxon>Thermoprotei</taxon>
        <taxon>Thermofilales</taxon>
        <taxon>Thermofilaceae</taxon>
        <taxon>Infirmifilum</taxon>
    </lineage>
</organism>
<sequence>MVEVKVLSVGEPPSPEDLSRLADTFDGVIVVGKGYPSSWHTIIQAVRRAGSRWHRIVFINSERDLYANGLSLEDVIEAYKAYFDALSEFIPVVVSDTGKTVSRRDLLKSGLGVFFVYTALPDVKLQECSSLRDCRLCLSSCPFDAISGKPPKVSERSCLECGLCTSACPTGQLFTPVYAPEAVKRLFRALAQIGATRITITCPLARTRFYSERHEGSLPVELQCIASLRVHEFLYARQLGLTIDYYCPDDIRSDCPRRKAAEDYIAMMRELDSIIKPVAQTIVDASTLGALLEPLAREEDTWADLERLPLFRVDVDKDKCTLCGACANSCPTHALILTRGDQYSLSFNHSSCIGCNTCVRVCPEAALRLARATNPRLLTSKESFIAAQSPIARCRSCGKELGPERMIKRLEEKLARSGAPRSVLESIWLCPECKAKASEEEFKRLLGALS</sequence>
<dbReference type="PATRIC" id="fig|1550241.5.peg.691"/>
<dbReference type="GO" id="GO:0051539">
    <property type="term" value="F:4 iron, 4 sulfur cluster binding"/>
    <property type="evidence" value="ECO:0007669"/>
    <property type="project" value="UniProtKB-KW"/>
</dbReference>
<evidence type="ECO:0000256" key="4">
    <source>
        <dbReference type="ARBA" id="ARBA00023014"/>
    </source>
</evidence>
<dbReference type="PROSITE" id="PS00198">
    <property type="entry name" value="4FE4S_FER_1"/>
    <property type="match status" value="3"/>
</dbReference>
<feature type="domain" description="Rubredoxin-like" evidence="5">
    <location>
        <begin position="389"/>
        <end position="445"/>
    </location>
</feature>
<dbReference type="Gene3D" id="3.30.70.20">
    <property type="match status" value="3"/>
</dbReference>
<keyword evidence="1" id="KW-0004">4Fe-4S</keyword>
<dbReference type="PANTHER" id="PTHR43687:SF1">
    <property type="entry name" value="FERREDOXIN III"/>
    <property type="match status" value="1"/>
</dbReference>
<protein>
    <recommendedName>
        <fullName evidence="9">4Fe-4S dicluster domain-containing protein</fullName>
    </recommendedName>
</protein>
<dbReference type="KEGG" id="thf:MA03_03270"/>
<gene>
    <name evidence="7" type="ORF">MA03_03270</name>
</gene>
<dbReference type="InterPro" id="IPR024934">
    <property type="entry name" value="Rubredoxin-like_dom"/>
</dbReference>
<evidence type="ECO:0000256" key="2">
    <source>
        <dbReference type="ARBA" id="ARBA00022723"/>
    </source>
</evidence>
<evidence type="ECO:0008006" key="9">
    <source>
        <dbReference type="Google" id="ProtNLM"/>
    </source>
</evidence>
<evidence type="ECO:0000256" key="1">
    <source>
        <dbReference type="ARBA" id="ARBA00022485"/>
    </source>
</evidence>
<feature type="domain" description="4Fe-4S ferredoxin-type" evidence="6">
    <location>
        <begin position="311"/>
        <end position="340"/>
    </location>
</feature>
<dbReference type="PROSITE" id="PS51379">
    <property type="entry name" value="4FE4S_FER_2"/>
    <property type="match status" value="3"/>
</dbReference>
<dbReference type="EMBL" id="CP009961">
    <property type="protein sequence ID" value="AKG38496.1"/>
    <property type="molecule type" value="Genomic_DNA"/>
</dbReference>
<dbReference type="InterPro" id="IPR017900">
    <property type="entry name" value="4Fe4S_Fe_S_CS"/>
</dbReference>
<dbReference type="RefSeq" id="WP_052883907.1">
    <property type="nucleotide sequence ID" value="NZ_CP009961.1"/>
</dbReference>
<keyword evidence="3" id="KW-0408">Iron</keyword>
<keyword evidence="8" id="KW-1185">Reference proteome</keyword>
<keyword evidence="4" id="KW-0411">Iron-sulfur</keyword>
<accession>A0A0F7CKZ0</accession>
<dbReference type="PANTHER" id="PTHR43687">
    <property type="entry name" value="ADENYLYLSULFATE REDUCTASE, BETA SUBUNIT"/>
    <property type="match status" value="1"/>
</dbReference>
<dbReference type="Proteomes" id="UP000067434">
    <property type="component" value="Chromosome"/>
</dbReference>
<dbReference type="HOGENOM" id="CLU_044170_0_0_2"/>
<dbReference type="InterPro" id="IPR017896">
    <property type="entry name" value="4Fe4S_Fe-S-bd"/>
</dbReference>
<dbReference type="PROSITE" id="PS50903">
    <property type="entry name" value="RUBREDOXIN_LIKE"/>
    <property type="match status" value="1"/>
</dbReference>
<proteinExistence type="predicted"/>
<evidence type="ECO:0000259" key="5">
    <source>
        <dbReference type="PROSITE" id="PS50903"/>
    </source>
</evidence>
<evidence type="ECO:0000313" key="8">
    <source>
        <dbReference type="Proteomes" id="UP000067434"/>
    </source>
</evidence>
<evidence type="ECO:0000313" key="7">
    <source>
        <dbReference type="EMBL" id="AKG38496.1"/>
    </source>
</evidence>
<dbReference type="SUPFAM" id="SSF54862">
    <property type="entry name" value="4Fe-4S ferredoxins"/>
    <property type="match status" value="2"/>
</dbReference>
<evidence type="ECO:0000259" key="6">
    <source>
        <dbReference type="PROSITE" id="PS51379"/>
    </source>
</evidence>